<accession>A0A0V1MV96</accession>
<gene>
    <name evidence="1" type="ORF">T10_3944</name>
</gene>
<proteinExistence type="predicted"/>
<comment type="caution">
    <text evidence="1">The sequence shown here is derived from an EMBL/GenBank/DDBJ whole genome shotgun (WGS) entry which is preliminary data.</text>
</comment>
<keyword evidence="2" id="KW-1185">Reference proteome</keyword>
<evidence type="ECO:0000313" key="2">
    <source>
        <dbReference type="Proteomes" id="UP000054843"/>
    </source>
</evidence>
<evidence type="ECO:0000313" key="1">
    <source>
        <dbReference type="EMBL" id="KRZ75516.1"/>
    </source>
</evidence>
<protein>
    <submittedName>
        <fullName evidence="1">Uncharacterized protein</fullName>
    </submittedName>
</protein>
<dbReference type="AlphaFoldDB" id="A0A0V1MV96"/>
<dbReference type="Proteomes" id="UP000054843">
    <property type="component" value="Unassembled WGS sequence"/>
</dbReference>
<dbReference type="EMBL" id="JYDO01000037">
    <property type="protein sequence ID" value="KRZ75516.1"/>
    <property type="molecule type" value="Genomic_DNA"/>
</dbReference>
<name>A0A0V1MV96_9BILA</name>
<organism evidence="1 2">
    <name type="scientific">Trichinella papuae</name>
    <dbReference type="NCBI Taxonomy" id="268474"/>
    <lineage>
        <taxon>Eukaryota</taxon>
        <taxon>Metazoa</taxon>
        <taxon>Ecdysozoa</taxon>
        <taxon>Nematoda</taxon>
        <taxon>Enoplea</taxon>
        <taxon>Dorylaimia</taxon>
        <taxon>Trichinellida</taxon>
        <taxon>Trichinellidae</taxon>
        <taxon>Trichinella</taxon>
    </lineage>
</organism>
<sequence>MQFKNKKSYHLLFNIFHCGHVNISRHDAKMLKLLQMSSSVFKQFKHQIQGRQYNTIQYNTLKFITLLLC</sequence>
<reference evidence="1 2" key="1">
    <citation type="submission" date="2015-01" db="EMBL/GenBank/DDBJ databases">
        <title>Evolution of Trichinella species and genotypes.</title>
        <authorList>
            <person name="Korhonen P.K."/>
            <person name="Edoardo P."/>
            <person name="Giuseppe L.R."/>
            <person name="Gasser R.B."/>
        </authorList>
    </citation>
    <scope>NUCLEOTIDE SEQUENCE [LARGE SCALE GENOMIC DNA]</scope>
    <source>
        <strain evidence="1">ISS1980</strain>
    </source>
</reference>